<dbReference type="InterPro" id="IPR000904">
    <property type="entry name" value="Sec7_dom"/>
</dbReference>
<feature type="domain" description="SEC7" evidence="1">
    <location>
        <begin position="1"/>
        <end position="133"/>
    </location>
</feature>
<keyword evidence="3" id="KW-1185">Reference proteome</keyword>
<sequence length="215" mass="24169">MIGEYLGEGDHENIAIMHSFVDIMDFSKRRLVDALRSFLQHFRLPGEAQKIDRFMLKFAERYVTQNPNAFANADTAYVLSYSVIMLNVDQHSSKIKGRRMTPEDFIKNNRGINDNQDLPDEYLTSIFEEIANNEIVLDTEREQAANAGIPTSAPATELMAIYYAIGLAFSTAMKNQNTPATEINLVTILSDSMSALQAIANIRNQSGQWIIQAIT</sequence>
<proteinExistence type="predicted"/>
<gene>
    <name evidence="2" type="ORF">ASPCAL00497</name>
</gene>
<name>A0A0U5C1I9_ASPCI</name>
<dbReference type="Gene3D" id="1.10.1000.11">
    <property type="entry name" value="Arf Nucleotide-binding Site Opener,domain 2"/>
    <property type="match status" value="1"/>
</dbReference>
<dbReference type="InterPro" id="IPR036397">
    <property type="entry name" value="RNaseH_sf"/>
</dbReference>
<dbReference type="InterPro" id="IPR035999">
    <property type="entry name" value="Sec7_dom_sf"/>
</dbReference>
<organism evidence="2 3">
    <name type="scientific">Aspergillus calidoustus</name>
    <dbReference type="NCBI Taxonomy" id="454130"/>
    <lineage>
        <taxon>Eukaryota</taxon>
        <taxon>Fungi</taxon>
        <taxon>Dikarya</taxon>
        <taxon>Ascomycota</taxon>
        <taxon>Pezizomycotina</taxon>
        <taxon>Eurotiomycetes</taxon>
        <taxon>Eurotiomycetidae</taxon>
        <taxon>Eurotiales</taxon>
        <taxon>Aspergillaceae</taxon>
        <taxon>Aspergillus</taxon>
        <taxon>Aspergillus subgen. Nidulantes</taxon>
    </lineage>
</organism>
<dbReference type="PROSITE" id="PS50190">
    <property type="entry name" value="SEC7"/>
    <property type="match status" value="1"/>
</dbReference>
<accession>A0A0U5C1I9</accession>
<dbReference type="Pfam" id="PF01369">
    <property type="entry name" value="Sec7"/>
    <property type="match status" value="1"/>
</dbReference>
<dbReference type="PANTHER" id="PTHR10663:SF375">
    <property type="entry name" value="LD29171P"/>
    <property type="match status" value="1"/>
</dbReference>
<dbReference type="EMBL" id="CDMC01000001">
    <property type="protein sequence ID" value="CEL00905.1"/>
    <property type="molecule type" value="Genomic_DNA"/>
</dbReference>
<dbReference type="AlphaFoldDB" id="A0A0U5C1I9"/>
<dbReference type="FunFam" id="1.10.1000.11:FF:000003">
    <property type="entry name" value="Brefeldin A-inhibited guanine nucleotide-exchange protein 1"/>
    <property type="match status" value="1"/>
</dbReference>
<dbReference type="GO" id="GO:0005085">
    <property type="term" value="F:guanyl-nucleotide exchange factor activity"/>
    <property type="evidence" value="ECO:0007669"/>
    <property type="project" value="InterPro"/>
</dbReference>
<dbReference type="GO" id="GO:0032012">
    <property type="term" value="P:regulation of ARF protein signal transduction"/>
    <property type="evidence" value="ECO:0007669"/>
    <property type="project" value="InterPro"/>
</dbReference>
<dbReference type="Proteomes" id="UP000054771">
    <property type="component" value="Unassembled WGS sequence"/>
</dbReference>
<dbReference type="Gene3D" id="3.30.420.10">
    <property type="entry name" value="Ribonuclease H-like superfamily/Ribonuclease H"/>
    <property type="match status" value="1"/>
</dbReference>
<dbReference type="SMART" id="SM00222">
    <property type="entry name" value="Sec7"/>
    <property type="match status" value="1"/>
</dbReference>
<evidence type="ECO:0000313" key="2">
    <source>
        <dbReference type="EMBL" id="CEL00905.1"/>
    </source>
</evidence>
<dbReference type="Gene3D" id="1.10.220.20">
    <property type="match status" value="1"/>
</dbReference>
<dbReference type="SUPFAM" id="SSF48425">
    <property type="entry name" value="Sec7 domain"/>
    <property type="match status" value="1"/>
</dbReference>
<dbReference type="OrthoDB" id="18431at2759"/>
<dbReference type="GO" id="GO:0003676">
    <property type="term" value="F:nucleic acid binding"/>
    <property type="evidence" value="ECO:0007669"/>
    <property type="project" value="InterPro"/>
</dbReference>
<dbReference type="CDD" id="cd00171">
    <property type="entry name" value="Sec7"/>
    <property type="match status" value="1"/>
</dbReference>
<evidence type="ECO:0000259" key="1">
    <source>
        <dbReference type="PROSITE" id="PS50190"/>
    </source>
</evidence>
<protein>
    <submittedName>
        <fullName evidence="2">Putative Guanyl-nucleotide exchange factor</fullName>
    </submittedName>
</protein>
<dbReference type="PANTHER" id="PTHR10663">
    <property type="entry name" value="GUANYL-NUCLEOTIDE EXCHANGE FACTOR"/>
    <property type="match status" value="1"/>
</dbReference>
<reference evidence="3" key="1">
    <citation type="journal article" date="2016" name="Genome Announc.">
        <title>Draft genome sequences of fungus Aspergillus calidoustus.</title>
        <authorList>
            <person name="Horn F."/>
            <person name="Linde J."/>
            <person name="Mattern D.J."/>
            <person name="Walther G."/>
            <person name="Guthke R."/>
            <person name="Scherlach K."/>
            <person name="Martin K."/>
            <person name="Brakhage A.A."/>
            <person name="Petzke L."/>
            <person name="Valiante V."/>
        </authorList>
    </citation>
    <scope>NUCLEOTIDE SEQUENCE [LARGE SCALE GENOMIC DNA]</scope>
    <source>
        <strain evidence="3">SF006504</strain>
    </source>
</reference>
<evidence type="ECO:0000313" key="3">
    <source>
        <dbReference type="Proteomes" id="UP000054771"/>
    </source>
</evidence>
<dbReference type="InterPro" id="IPR023394">
    <property type="entry name" value="Sec7_C_sf"/>
</dbReference>
<dbReference type="STRING" id="454130.A0A0U5C1I9"/>